<evidence type="ECO:0000256" key="1">
    <source>
        <dbReference type="SAM" id="Phobius"/>
    </source>
</evidence>
<sequence length="444" mass="51159">KFFRCLIILYGVGFLTIGLGWDLLTAYSSGIGFYQWILIITGIITVGLGMLLRRRFLFPVCSIVTCYLIIETTATFLYVYEYIQKNHYYYVMESSDDPIVFDPVIGYRLPHTPFRVARKTLGILEYVGLYRGNNLGFPDRDDFTAVKSTPDVKRFVIFGDSFTAGQFFKKNWPDTVEDSTRENVPVQLLNFSVDGGGIANWWSALVQIIDKDNYEIDGIIFAVAGGEFDHRWNDLRRNFFMIDHRNTDVHLFGAVDSWEPKLWPKTIDEARPYLHAYQGSQFISTEAFDRFVEGNYEPLEVRLIRPYFALKIWEQLNSILNPEKQQELPITPVSVEEPDLIEPGTMPLIEDIKEYIDSHNLPSLVVHIPSRMTLLGPPPDYTIPASVAHFANLLNADLVNGAVVFQQLDATELKDRYFPYDGHWNQQGSDEFAEYFGEYLQQWP</sequence>
<feature type="transmembrane region" description="Helical" evidence="1">
    <location>
        <begin position="7"/>
        <end position="27"/>
    </location>
</feature>
<dbReference type="EMBL" id="UINC01057744">
    <property type="protein sequence ID" value="SVB79236.1"/>
    <property type="molecule type" value="Genomic_DNA"/>
</dbReference>
<dbReference type="AlphaFoldDB" id="A0A382GVX6"/>
<gene>
    <name evidence="2" type="ORF">METZ01_LOCUS232090</name>
</gene>
<name>A0A382GVX6_9ZZZZ</name>
<organism evidence="2">
    <name type="scientific">marine metagenome</name>
    <dbReference type="NCBI Taxonomy" id="408172"/>
    <lineage>
        <taxon>unclassified sequences</taxon>
        <taxon>metagenomes</taxon>
        <taxon>ecological metagenomes</taxon>
    </lineage>
</organism>
<reference evidence="2" key="1">
    <citation type="submission" date="2018-05" db="EMBL/GenBank/DDBJ databases">
        <authorList>
            <person name="Lanie J.A."/>
            <person name="Ng W.-L."/>
            <person name="Kazmierczak K.M."/>
            <person name="Andrzejewski T.M."/>
            <person name="Davidsen T.M."/>
            <person name="Wayne K.J."/>
            <person name="Tettelin H."/>
            <person name="Glass J.I."/>
            <person name="Rusch D."/>
            <person name="Podicherti R."/>
            <person name="Tsui H.-C.T."/>
            <person name="Winkler M.E."/>
        </authorList>
    </citation>
    <scope>NUCLEOTIDE SEQUENCE</scope>
</reference>
<keyword evidence="1" id="KW-0812">Transmembrane</keyword>
<feature type="non-terminal residue" evidence="2">
    <location>
        <position position="1"/>
    </location>
</feature>
<keyword evidence="1" id="KW-1133">Transmembrane helix</keyword>
<dbReference type="SUPFAM" id="SSF52266">
    <property type="entry name" value="SGNH hydrolase"/>
    <property type="match status" value="1"/>
</dbReference>
<feature type="transmembrane region" description="Helical" evidence="1">
    <location>
        <begin position="57"/>
        <end position="80"/>
    </location>
</feature>
<evidence type="ECO:0000313" key="2">
    <source>
        <dbReference type="EMBL" id="SVB79236.1"/>
    </source>
</evidence>
<feature type="transmembrane region" description="Helical" evidence="1">
    <location>
        <begin position="33"/>
        <end position="52"/>
    </location>
</feature>
<keyword evidence="1" id="KW-0472">Membrane</keyword>
<proteinExistence type="predicted"/>
<protein>
    <submittedName>
        <fullName evidence="2">Uncharacterized protein</fullName>
    </submittedName>
</protein>
<accession>A0A382GVX6</accession>